<evidence type="ECO:0000259" key="1">
    <source>
        <dbReference type="PROSITE" id="PS51233"/>
    </source>
</evidence>
<accession>A0A6A4UZC1</accession>
<reference evidence="2 3" key="1">
    <citation type="submission" date="2019-07" db="EMBL/GenBank/DDBJ databases">
        <title>Draft genome assembly of a fouling barnacle, Amphibalanus amphitrite (Darwin, 1854): The first reference genome for Thecostraca.</title>
        <authorList>
            <person name="Kim W."/>
        </authorList>
    </citation>
    <scope>NUCLEOTIDE SEQUENCE [LARGE SCALE GENOMIC DNA]</scope>
    <source>
        <strain evidence="2">SNU_AA5</strain>
        <tissue evidence="2">Soma without cirri and trophi</tissue>
    </source>
</reference>
<gene>
    <name evidence="2" type="primary">APLP_0</name>
    <name evidence="2" type="ORF">FJT64_013709</name>
</gene>
<name>A0A6A4UZC1_AMPAM</name>
<dbReference type="Pfam" id="PF08742">
    <property type="entry name" value="C8"/>
    <property type="match status" value="1"/>
</dbReference>
<dbReference type="PROSITE" id="PS51233">
    <property type="entry name" value="VWFD"/>
    <property type="match status" value="1"/>
</dbReference>
<protein>
    <submittedName>
        <fullName evidence="2">Apolipophorin</fullName>
    </submittedName>
</protein>
<dbReference type="InterPro" id="IPR001846">
    <property type="entry name" value="VWF_type-D"/>
</dbReference>
<dbReference type="Proteomes" id="UP000440578">
    <property type="component" value="Unassembled WGS sequence"/>
</dbReference>
<proteinExistence type="predicted"/>
<dbReference type="SMART" id="SM00216">
    <property type="entry name" value="VWD"/>
    <property type="match status" value="1"/>
</dbReference>
<keyword evidence="3" id="KW-1185">Reference proteome</keyword>
<dbReference type="OrthoDB" id="6484170at2759"/>
<organism evidence="2 3">
    <name type="scientific">Amphibalanus amphitrite</name>
    <name type="common">Striped barnacle</name>
    <name type="synonym">Balanus amphitrite</name>
    <dbReference type="NCBI Taxonomy" id="1232801"/>
    <lineage>
        <taxon>Eukaryota</taxon>
        <taxon>Metazoa</taxon>
        <taxon>Ecdysozoa</taxon>
        <taxon>Arthropoda</taxon>
        <taxon>Crustacea</taxon>
        <taxon>Multicrustacea</taxon>
        <taxon>Cirripedia</taxon>
        <taxon>Thoracica</taxon>
        <taxon>Thoracicalcarea</taxon>
        <taxon>Balanomorpha</taxon>
        <taxon>Balanoidea</taxon>
        <taxon>Balanidae</taxon>
        <taxon>Amphibalaninae</taxon>
        <taxon>Amphibalanus</taxon>
    </lineage>
</organism>
<comment type="caution">
    <text evidence="2">The sequence shown here is derived from an EMBL/GenBank/DDBJ whole genome shotgun (WGS) entry which is preliminary data.</text>
</comment>
<dbReference type="Pfam" id="PF00094">
    <property type="entry name" value="VWD"/>
    <property type="match status" value="1"/>
</dbReference>
<dbReference type="PANTHER" id="PTHR37860">
    <property type="entry name" value="AGAP008810-PA"/>
    <property type="match status" value="1"/>
</dbReference>
<dbReference type="EMBL" id="VIIS01002159">
    <property type="protein sequence ID" value="KAF0287876.1"/>
    <property type="molecule type" value="Genomic_DNA"/>
</dbReference>
<dbReference type="PANTHER" id="PTHR37860:SF1">
    <property type="match status" value="1"/>
</dbReference>
<sequence>MDFLARLDGRSASVQVFHPDWRTLHFLVAAGPFKYRGRYVIGLRHLQAQMQTFGAGPPQRVQVAIDLESLATIAMKVTTNGGDGQRRSMVFSYAVEDDRVSGQFDISLPTAERGDVSGLNMTIHSSTVQSALLLAQNISFAYRNKLSEDEAFSISALWDKPRREALAHLVTRLHDVSVRGTHQAPVAGLHVVRVMSDFDGTRRPIEIRLQTRTPTKPLELRVDATYEKDRKLSLYAGMPTARLVSLQATRNLYGMHVDDASVSVRLNSSQLLSAVVQWRWQIAIDVKRRAVARLTALSADVQSWLADMTHFVQDEAARKERFIQPVINRQWQTVVEYTRAEFDAVAADFRLVRDEWRARYQRDDLFMRTIYGIIRTYLQRGKDVLSLTTASTQKAFGVVRAALDGIVKDVQRGYKLLLRAVRLFSSAVKDYVNEEIDAMRAVGSEVGEAVWLLVNTTQELVDIVWSSVTSVASSLWTAAKDTGSRALAALRWAASPLLRGAGAGGSWVVRQVSEAFRVVADVFSELLDRVKGSLYEMMGVFKSQLLDIFNINSVEVSTPVWFSSLPGMEFVGKVASAAKHAVFLTYESATSFVKYNRAFFREAWIAVYNFLSQIPDDIPPVRILIDWLRRVYSETSWAWHYWEEGNQIRKAAIWIVNSMSENRNVTGQRSGLNITDNAYVRFFPGDGFLQTNIPLPVKWNSFNELPMFGQNETTETNRLGLDIVYFYYELLDYINRVSPLFSAQEWLPPYDARALFAGTQHYITFDDRFYEFAGSCSYLLAADLKHQSFALVVHYGVSGGRAERRSLSVFHGNHSLHLVRGRSLFLDDRRVELPFRLGNTVVSRVGSRTVLDLGHSRVECNVAFDVCTVQLSGVFHGRTGGLLGTYNNEPADDFSGPSGKLYTRIDSFARKWEVRGDRQYCRARNFAISAASGGDDPRAKAACGALFSNPVSALRPCYGIVNTKPFMQMCLNDLEAHYNSPARYLLVCTAAAAYVAECATHGVDIWMPPQCVRCELEDGNVLHAAETTLYRFNAPRYADVVIIVERRLCQRERGFRQTTWAINDYLRRRGITQNRFAIIGYGGDDIYRRPHIETIKGEIWGNSRAAGQALDRVASAVTEEDNDVEPDGDSGVFEAIREGCRLPFRGGVSKHIVLFSCSSCPYIEEEFPFTLKVLNLMDVTLHIVADTNFHMNKASQQPDSKVVALGNRLAYTYKDLYSRRQAGSELLHPHVRPPKDLCSPLAIETNGTVFDAGRWGKPLRHLVGEVVAEAADPSPCQECDCFADRDGVGKLECRTCISAPLKVSTG</sequence>
<dbReference type="InterPro" id="IPR014853">
    <property type="entry name" value="VWF/SSPO/ZAN-like_Cys-rich_dom"/>
</dbReference>
<evidence type="ECO:0000313" key="2">
    <source>
        <dbReference type="EMBL" id="KAF0287876.1"/>
    </source>
</evidence>
<feature type="domain" description="VWFD" evidence="1">
    <location>
        <begin position="752"/>
        <end position="922"/>
    </location>
</feature>
<evidence type="ECO:0000313" key="3">
    <source>
        <dbReference type="Proteomes" id="UP000440578"/>
    </source>
</evidence>